<feature type="region of interest" description="Disordered" evidence="1">
    <location>
        <begin position="330"/>
        <end position="351"/>
    </location>
</feature>
<sequence length="950" mass="106918">MSLVSHNLVNPPAVYKNSTVLLSYHVKKVTLKPWVTKYLDSVPLKLKWELESPEGDLVLEPQLPSLITKWESDSFKLEGTQASNVDTIFLLAQTIRDRDNLVLNETNLKVSLVIDNSTNVVVGTCTCNLEAFKVRSRFNPHSFELMNESKMFIGYVDIFYVSQQRWVRINKASLPMINKKETEYNSSPESNLNTSSASERRTEDGTTLSCLSYGDSESPFSSANSPREDYVLIFWNSTNTCFVKSNPNDVQLQLLFMFIKTCLIDGDSPNSTIPFELGDIRPDEPFEVLKKFSSSMKQLSYKDAKHLMHIPQSQRTSSNKSSSENNIFTLEDDEKMSTTDESNFEIQHSSRLYSESVPSTQRLLSGVDINDPASFYNFISKQNKHFQTLLSKRFLSPTSSLNTTTSSISNKFSSQASKKTRYLSQSQSFDDDSTRYNSLPTYSKSIETVASYVDITQKTTNTMTTGLVSYRNEGTAAVDDESLTIGDATATTTKTLNTNRTFQEKYNQNTTKTNLYDIDENVANMYMKERDLPTIGDVDITNIAEDENAQETADAADKLDKAKTVQQAEAVEASDNSEEEKAESAGGSSYVTKKSDSSFVTPTKSSITVYSIYSPRDYMDGFSAASESADDSDLVSEPASRTSESPSNTRPGFYDKYFFGEDKKPDGHLKYAYYSSDSESDPVGMLSSYGQTEDLQVNRALHCERSLLNFETISKDLQTIGELKSTTDPELGSFDSNLIFKALHDAQILRVQGQTLPTSAYLKFFLRYLRCYNQKRVPIVVYLQIITFKQLDTMKRISSSSSEILRFINVALEALIYELQVSTNMNLGGSEGARGLLFQRSASFNNKAESDEETDLFMFDSENDRVDFAEFETNSAFSGDEYVVFQNILAKISEEAHTLNTRSLVYVSRLNSPPVKNRGCIFKINTLKVVFYRTFCGRRKLLSNGHTLKL</sequence>
<protein>
    <submittedName>
        <fullName evidence="2">Uncharacterized protein</fullName>
    </submittedName>
</protein>
<gene>
    <name evidence="2" type="ORF">MACK_002636</name>
</gene>
<dbReference type="Proteomes" id="UP000244811">
    <property type="component" value="Chromosome 4"/>
</dbReference>
<feature type="compositionally biased region" description="Polar residues" evidence="1">
    <location>
        <begin position="339"/>
        <end position="351"/>
    </location>
</feature>
<feature type="compositionally biased region" description="Polar residues" evidence="1">
    <location>
        <begin position="184"/>
        <end position="197"/>
    </location>
</feature>
<dbReference type="AlphaFoldDB" id="A0A976QVN2"/>
<evidence type="ECO:0000256" key="1">
    <source>
        <dbReference type="SAM" id="MobiDB-lite"/>
    </source>
</evidence>
<feature type="compositionally biased region" description="Polar residues" evidence="1">
    <location>
        <begin position="639"/>
        <end position="648"/>
    </location>
</feature>
<organism evidence="2 3">
    <name type="scientific">Theileria orientalis</name>
    <dbReference type="NCBI Taxonomy" id="68886"/>
    <lineage>
        <taxon>Eukaryota</taxon>
        <taxon>Sar</taxon>
        <taxon>Alveolata</taxon>
        <taxon>Apicomplexa</taxon>
        <taxon>Aconoidasida</taxon>
        <taxon>Piroplasmida</taxon>
        <taxon>Theileriidae</taxon>
        <taxon>Theileria</taxon>
    </lineage>
</organism>
<feature type="region of interest" description="Disordered" evidence="1">
    <location>
        <begin position="550"/>
        <end position="601"/>
    </location>
</feature>
<name>A0A976QVN2_THEOR</name>
<accession>A0A976QVN2</accession>
<reference evidence="2" key="1">
    <citation type="submission" date="2022-07" db="EMBL/GenBank/DDBJ databases">
        <title>Evaluation of T. orientalis genome assembly methods using nanopore sequencing and analysis of variation between genomes.</title>
        <authorList>
            <person name="Yam J."/>
            <person name="Micallef M.L."/>
            <person name="Liu M."/>
            <person name="Djordjevic S.P."/>
            <person name="Bogema D.R."/>
            <person name="Jenkins C."/>
        </authorList>
    </citation>
    <scope>NUCLEOTIDE SEQUENCE</scope>
    <source>
        <strain evidence="2">Goon Nure</strain>
    </source>
</reference>
<evidence type="ECO:0000313" key="3">
    <source>
        <dbReference type="Proteomes" id="UP000244811"/>
    </source>
</evidence>
<feature type="region of interest" description="Disordered" evidence="1">
    <location>
        <begin position="624"/>
        <end position="648"/>
    </location>
</feature>
<proteinExistence type="predicted"/>
<evidence type="ECO:0000313" key="2">
    <source>
        <dbReference type="EMBL" id="UKK02543.2"/>
    </source>
</evidence>
<dbReference type="EMBL" id="CP056072">
    <property type="protein sequence ID" value="UKK02543.2"/>
    <property type="molecule type" value="Genomic_DNA"/>
</dbReference>
<feature type="region of interest" description="Disordered" evidence="1">
    <location>
        <begin position="182"/>
        <end position="205"/>
    </location>
</feature>